<comment type="caution">
    <text evidence="2">The sequence shown here is derived from an EMBL/GenBank/DDBJ whole genome shotgun (WGS) entry which is preliminary data.</text>
</comment>
<accession>A0ABS4R027</accession>
<gene>
    <name evidence="2" type="ORF">J2Z31_002761</name>
</gene>
<proteinExistence type="predicted"/>
<keyword evidence="1" id="KW-1133">Transmembrane helix</keyword>
<evidence type="ECO:0008006" key="4">
    <source>
        <dbReference type="Google" id="ProtNLM"/>
    </source>
</evidence>
<dbReference type="Proteomes" id="UP000730739">
    <property type="component" value="Unassembled WGS sequence"/>
</dbReference>
<evidence type="ECO:0000313" key="3">
    <source>
        <dbReference type="Proteomes" id="UP000730739"/>
    </source>
</evidence>
<reference evidence="2 3" key="1">
    <citation type="submission" date="2021-03" db="EMBL/GenBank/DDBJ databases">
        <title>Genomic Encyclopedia of Type Strains, Phase IV (KMG-IV): sequencing the most valuable type-strain genomes for metagenomic binning, comparative biology and taxonomic classification.</title>
        <authorList>
            <person name="Goeker M."/>
        </authorList>
    </citation>
    <scope>NUCLEOTIDE SEQUENCE [LARGE SCALE GENOMIC DNA]</scope>
    <source>
        <strain evidence="2 3">DSM 13372</strain>
    </source>
</reference>
<name>A0ABS4R027_9HYPH</name>
<feature type="transmembrane region" description="Helical" evidence="1">
    <location>
        <begin position="22"/>
        <end position="43"/>
    </location>
</feature>
<evidence type="ECO:0000313" key="2">
    <source>
        <dbReference type="EMBL" id="MBP2236247.1"/>
    </source>
</evidence>
<protein>
    <recommendedName>
        <fullName evidence="4">Transmembrane protein</fullName>
    </recommendedName>
</protein>
<keyword evidence="3" id="KW-1185">Reference proteome</keyword>
<dbReference type="RefSeq" id="WP_268828480.1">
    <property type="nucleotide sequence ID" value="NZ_JAGILA010000003.1"/>
</dbReference>
<keyword evidence="1" id="KW-0812">Transmembrane</keyword>
<sequence>MKPFGGLMGYDWTGKRTRRMKILRLAAIGVLASSFAAFVWQAMP</sequence>
<keyword evidence="1" id="KW-0472">Membrane</keyword>
<dbReference type="EMBL" id="JAGILA010000003">
    <property type="protein sequence ID" value="MBP2236247.1"/>
    <property type="molecule type" value="Genomic_DNA"/>
</dbReference>
<evidence type="ECO:0000256" key="1">
    <source>
        <dbReference type="SAM" id="Phobius"/>
    </source>
</evidence>
<organism evidence="2 3">
    <name type="scientific">Sinorhizobium kostiense</name>
    <dbReference type="NCBI Taxonomy" id="76747"/>
    <lineage>
        <taxon>Bacteria</taxon>
        <taxon>Pseudomonadati</taxon>
        <taxon>Pseudomonadota</taxon>
        <taxon>Alphaproteobacteria</taxon>
        <taxon>Hyphomicrobiales</taxon>
        <taxon>Rhizobiaceae</taxon>
        <taxon>Sinorhizobium/Ensifer group</taxon>
        <taxon>Sinorhizobium</taxon>
    </lineage>
</organism>